<protein>
    <submittedName>
        <fullName evidence="1">Uncharacterized protein</fullName>
    </submittedName>
</protein>
<sequence length="2619" mass="290131">MTGDHQVWPRDHHLSPKLEDALAAMLGDLNLEHAFLETNDDFGNFIDKFFSFAATSFRTCKALVGALHGVSNFRNNERPKVHAMSIHLLVLLICQDKMSSLSEKSLKLFYQNMHLIAVILFHLVRLGGCNMKTRRLCNALFKNLIAGLKNSSSIRCSFLMQKDLISELRANPLLSQDSFVLGPFICIFMSSFEEISFANSALTYVCEQIFSSSPGTTFSAVLQLLVDSFSSKNYHHVFFETFLKLFSRQVLRNLQNTLLNTRVVVEKMCSSPVPVNFEKVWNQGLREGVISGLKSTLSSARIESAKIIRILLEKTESVDIVCDVVAFIISSGLSIDVRLSALQAFHLRDTVTQKFKHALVEMLITQLIFPVKTSVSSPTKGVGEIKIPDNVLFSVLSIIVSQLADDSCFPDSLLALVQSKNEIVLASLASWISLGFFSTNRDSPDLPPFSMQSNLAIWQVMTRSILLEGSAQVYTSPVFKSDFVKSFSEWALRLPPGNIIPSLLLFGFVSEIFKQEPISLHSTSILQRLFPVAISYAIAFNDPERAGKILAVHVADRSSFIELLFSCKIFHHQGFTLKEPQQNDSSMSAFNWTLSVARFFSGLVAVNQELLDPILEHSFVSLAPYGYPNIWSFLYKYLVEGPSSSSINSWLGQRSSLLLKCIEFCKEDHKNFVCLLKFIFANLNAKDILLKIGHLLLLELPFADSHRIFKLFLSSSSVLQEITELYYLFGCRIIKTNDPLLIAEYFPHSLSGEYKNLSTLPALLLKKMNEHSSTLIIRELIAGVLLSAAFLNNHDHDAHIAFNDQDPEPLLNEEIEDTSLDVIRIFEVIRGIQLVLHAQTLNTQVYSSSNEAALIIPTQVIIKLLRLVLHKPSPLLLTDHYSALGAMEDLFSDNMPLLRSKDQQLVTFIESMALSYLASSSRLSALILLHVLTGLVPQYRASENYHSERITLLIYCCIFENAEDFPEDQENDESKIDNIFLSSRICSIATTLFTAFDVGKENFCRPLLEIWRLYHEQDGTNVAGERTLYTPFVEWNVAKALSTQLIKCSMTNTHVAEEEDPLLIIEYVSKSYFRFLDELISAPGHLRHRQETLLLRDLKPRKDLCSLLDAFWGAISDQLVSSNSIDIDGESMTRCISVLLHRFYEFICKGPLCWDPSLEIREKFSQLACWITHQVASSQPLHVCESIQSLFESIIKSEDFTSFPKASHEEMKTYVCSWLPLLNPIQDNSIWAHNAKIACEILGSPANLISKPLLTEAGKLLTKVPLSIELFFGSYHDQPVSDGSFMSPAKTSSLTRSSCPTPLSAYALGVIKVVQMERGTISMFSIDDSLSPAEHLSLFDAVLSMRGNQSGDGPWGHLFLSNLTSLYEIASKASGTKLAENEEIILGWAKAAERNHLLFQGRFIDALITMISSEDDESWKSKILAVRSLSMMISCAAMEGRIGAVIEAVARRNILFSSHRTLQQTAICFLESLSAPKTASQTPPSAVLVATATEIVYAIVDAPSHLSRTIGGLFGRVFWEPLPRATTLLLVLMLRSALGPASHGLLNADGRRKAALFSSLLPMVTTTQIDLLFITSMLTPYLLKMAEGDPIAANRLTASRALASIVTAMDQDGILSGTFHEKIHSRFLQSNSDNASSDDIDDNCLNHPQNCKLPADNLHLECQLWAEIKSGTSQLKGGHSAALPLSWILLTRGWSRFNCLELVKDRLHTLWLPLILQNELGAALLLENIVQTFGLFFVPFLRETIDFVFSNSRIGQDDGKERGLERLLHAIVDAYTHYNWITIYPHQNKLAISETMPDASATLIEAQVSDIDSPPIYDGRFSPLMCYVPGILLGALARKMAEAPPGLPQLLALDALTRWAELRSAPSASSILEMKYAHSMGAILRQALSCQDPGVSTSSYSDSTSPVQGLSTSPTMCASLKLECSSNLDIVSYEHFLAELYCIRLVPHISNNIRSQSLTLWKVLVEHSPRTIFQILGDIFRCLAKGHLLFFPPTENVEKEDKLVESRSQEPESKAMAELFSKFGDKFIEQRSQDALDRCLQGTPNRGQGAVIGMLVLHVPMLSQSFNTTIRDYAQRHKKGVPVSQSPLGPVLKIFKSFDDCVDSYLPFLSSLLQLTLKKDVIILLRWLLNAVLPPFPKQTSDPMMGKSLLKTSTLLVQAFHKLLPVSTHVEILTTLLDWAVSMTQEIATADNMIVLIEVSFELLEIFKVPEPFVESLPFVLLLASANVRLDVDDAVVEQFVRSLLGVSPSIHFSKLLASCGCVQCGCSTASHFLNKIILHHNCEELSSLLPLILRVLVQEPDVAMTVMPELFGKLFSIFLSKEGYAVNNKGASSPSLTASLLLLTKENRTYCECLSCFDDDISTLEIGPCVRGPPAAARRILECSTLMGENMDVEAADAAIKIYVGALVSPGSGEDDRLLCVKGLQRLLNAAGGIDRLAATPNSKVPNSGVSHSSPLLSIAGPLIRLLGERLSPILAVALLDLLVEDILMVLPVTIPAMRVFGPQLFRCLSKWLLNALPAQSPPALFNETEVKIVQLASKGLLLAASMVPIAMRAPLSTELAGRGYVHHQDPSTNLRKILDERPKKSAGLYETGDADQGEVSAAVGRLLAALEADVANK</sequence>
<dbReference type="GeneID" id="25260234"/>
<gene>
    <name evidence="1" type="ORF">DI09_51p60</name>
</gene>
<name>A0A098VPM3_9MICR</name>
<accession>A0A098VPM3</accession>
<dbReference type="EMBL" id="JMKJ01000466">
    <property type="protein sequence ID" value="KGG50880.1"/>
    <property type="molecule type" value="Genomic_DNA"/>
</dbReference>
<dbReference type="VEuPathDB" id="MicrosporidiaDB:DI09_51p60"/>
<evidence type="ECO:0000313" key="1">
    <source>
        <dbReference type="EMBL" id="KGG50880.1"/>
    </source>
</evidence>
<keyword evidence="2" id="KW-1185">Reference proteome</keyword>
<dbReference type="Proteomes" id="UP000029725">
    <property type="component" value="Unassembled WGS sequence"/>
</dbReference>
<organism evidence="1 2">
    <name type="scientific">Mitosporidium daphniae</name>
    <dbReference type="NCBI Taxonomy" id="1485682"/>
    <lineage>
        <taxon>Eukaryota</taxon>
        <taxon>Fungi</taxon>
        <taxon>Fungi incertae sedis</taxon>
        <taxon>Microsporidia</taxon>
        <taxon>Mitosporidium</taxon>
    </lineage>
</organism>
<dbReference type="RefSeq" id="XP_013237322.1">
    <property type="nucleotide sequence ID" value="XM_013381868.1"/>
</dbReference>
<evidence type="ECO:0000313" key="2">
    <source>
        <dbReference type="Proteomes" id="UP000029725"/>
    </source>
</evidence>
<reference evidence="1 2" key="1">
    <citation type="submission" date="2014-04" db="EMBL/GenBank/DDBJ databases">
        <title>A new species of microsporidia sheds light on the evolution of extreme parasitism.</title>
        <authorList>
            <person name="Haag K.L."/>
            <person name="James T.Y."/>
            <person name="Larsson R."/>
            <person name="Schaer T.M."/>
            <person name="Refardt D."/>
            <person name="Pombert J.-F."/>
            <person name="Ebert D."/>
        </authorList>
    </citation>
    <scope>NUCLEOTIDE SEQUENCE [LARGE SCALE GENOMIC DNA]</scope>
    <source>
        <strain evidence="1 2">UGP3</strain>
        <tissue evidence="1">Spores</tissue>
    </source>
</reference>
<proteinExistence type="predicted"/>
<dbReference type="HOGENOM" id="CLU_227779_0_0_1"/>
<comment type="caution">
    <text evidence="1">The sequence shown here is derived from an EMBL/GenBank/DDBJ whole genome shotgun (WGS) entry which is preliminary data.</text>
</comment>